<evidence type="ECO:0000313" key="2">
    <source>
        <dbReference type="Proteomes" id="UP000308652"/>
    </source>
</evidence>
<dbReference type="OrthoDB" id="3244206at2759"/>
<gene>
    <name evidence="1" type="ORF">BDQ12DRAFT_672984</name>
</gene>
<evidence type="ECO:0000313" key="1">
    <source>
        <dbReference type="EMBL" id="TFK44431.1"/>
    </source>
</evidence>
<proteinExistence type="predicted"/>
<sequence>MQSLNSLHELLADAEYIRTGGSHQKHSTILNHLKKWVSKNEALSRERVPPLDFLIYAINQITHPTLETKHYAELLDLLTTVESYRSYAFERAEEALTWHDYYSSQMETDVILLSQDDENMLRTITKQNSIFRKMYVTVISKCCLIDLHSLWITSPLSIADYMVRYNEYFPSQCNYAIHSPLLFHRSLSDQEQKVMVLAARENSSFIRDACEWAQRARNDDQLTEDLFQTDDFTRAFPVCDPKPVKQLIDYYLQHVKHTVHSLKRMLPSVANG</sequence>
<organism evidence="1 2">
    <name type="scientific">Crucibulum laeve</name>
    <dbReference type="NCBI Taxonomy" id="68775"/>
    <lineage>
        <taxon>Eukaryota</taxon>
        <taxon>Fungi</taxon>
        <taxon>Dikarya</taxon>
        <taxon>Basidiomycota</taxon>
        <taxon>Agaricomycotina</taxon>
        <taxon>Agaricomycetes</taxon>
        <taxon>Agaricomycetidae</taxon>
        <taxon>Agaricales</taxon>
        <taxon>Agaricineae</taxon>
        <taxon>Nidulariaceae</taxon>
        <taxon>Crucibulum</taxon>
    </lineage>
</organism>
<accession>A0A5C3MSV2</accession>
<protein>
    <submittedName>
        <fullName evidence="1">Uncharacterized protein</fullName>
    </submittedName>
</protein>
<reference evidence="1 2" key="1">
    <citation type="journal article" date="2019" name="Nat. Ecol. Evol.">
        <title>Megaphylogeny resolves global patterns of mushroom evolution.</title>
        <authorList>
            <person name="Varga T."/>
            <person name="Krizsan K."/>
            <person name="Foldi C."/>
            <person name="Dima B."/>
            <person name="Sanchez-Garcia M."/>
            <person name="Sanchez-Ramirez S."/>
            <person name="Szollosi G.J."/>
            <person name="Szarkandi J.G."/>
            <person name="Papp V."/>
            <person name="Albert L."/>
            <person name="Andreopoulos W."/>
            <person name="Angelini C."/>
            <person name="Antonin V."/>
            <person name="Barry K.W."/>
            <person name="Bougher N.L."/>
            <person name="Buchanan P."/>
            <person name="Buyck B."/>
            <person name="Bense V."/>
            <person name="Catcheside P."/>
            <person name="Chovatia M."/>
            <person name="Cooper J."/>
            <person name="Damon W."/>
            <person name="Desjardin D."/>
            <person name="Finy P."/>
            <person name="Geml J."/>
            <person name="Haridas S."/>
            <person name="Hughes K."/>
            <person name="Justo A."/>
            <person name="Karasinski D."/>
            <person name="Kautmanova I."/>
            <person name="Kiss B."/>
            <person name="Kocsube S."/>
            <person name="Kotiranta H."/>
            <person name="LaButti K.M."/>
            <person name="Lechner B.E."/>
            <person name="Liimatainen K."/>
            <person name="Lipzen A."/>
            <person name="Lukacs Z."/>
            <person name="Mihaltcheva S."/>
            <person name="Morgado L.N."/>
            <person name="Niskanen T."/>
            <person name="Noordeloos M.E."/>
            <person name="Ohm R.A."/>
            <person name="Ortiz-Santana B."/>
            <person name="Ovrebo C."/>
            <person name="Racz N."/>
            <person name="Riley R."/>
            <person name="Savchenko A."/>
            <person name="Shiryaev A."/>
            <person name="Soop K."/>
            <person name="Spirin V."/>
            <person name="Szebenyi C."/>
            <person name="Tomsovsky M."/>
            <person name="Tulloss R.E."/>
            <person name="Uehling J."/>
            <person name="Grigoriev I.V."/>
            <person name="Vagvolgyi C."/>
            <person name="Papp T."/>
            <person name="Martin F.M."/>
            <person name="Miettinen O."/>
            <person name="Hibbett D.S."/>
            <person name="Nagy L.G."/>
        </authorList>
    </citation>
    <scope>NUCLEOTIDE SEQUENCE [LARGE SCALE GENOMIC DNA]</scope>
    <source>
        <strain evidence="1 2">CBS 166.37</strain>
    </source>
</reference>
<dbReference type="Proteomes" id="UP000308652">
    <property type="component" value="Unassembled WGS sequence"/>
</dbReference>
<name>A0A5C3MSV2_9AGAR</name>
<dbReference type="EMBL" id="ML213590">
    <property type="protein sequence ID" value="TFK44431.1"/>
    <property type="molecule type" value="Genomic_DNA"/>
</dbReference>
<keyword evidence="2" id="KW-1185">Reference proteome</keyword>
<dbReference type="AlphaFoldDB" id="A0A5C3MSV2"/>